<organism evidence="1 2">
    <name type="scientific">[Lactobacillus] rogosae</name>
    <dbReference type="NCBI Taxonomy" id="706562"/>
    <lineage>
        <taxon>Bacteria</taxon>
        <taxon>Bacillati</taxon>
        <taxon>Bacillota</taxon>
        <taxon>Clostridia</taxon>
        <taxon>Lachnospirales</taxon>
        <taxon>Lachnospiraceae</taxon>
        <taxon>Lachnospira</taxon>
    </lineage>
</organism>
<protein>
    <submittedName>
        <fullName evidence="1">Uncharacterized protein</fullName>
    </submittedName>
</protein>
<gene>
    <name evidence="1" type="ORF">WMO14_01345</name>
</gene>
<name>A0ABV1BVU2_9FIRM</name>
<evidence type="ECO:0000313" key="2">
    <source>
        <dbReference type="Proteomes" id="UP001442364"/>
    </source>
</evidence>
<comment type="caution">
    <text evidence="1">The sequence shown here is derived from an EMBL/GenBank/DDBJ whole genome shotgun (WGS) entry which is preliminary data.</text>
</comment>
<dbReference type="RefSeq" id="WP_022501824.1">
    <property type="nucleotide sequence ID" value="NZ_DAWDIQ010000006.1"/>
</dbReference>
<reference evidence="1 2" key="1">
    <citation type="submission" date="2024-03" db="EMBL/GenBank/DDBJ databases">
        <title>Human intestinal bacterial collection.</title>
        <authorList>
            <person name="Pauvert C."/>
            <person name="Hitch T.C.A."/>
            <person name="Clavel T."/>
        </authorList>
    </citation>
    <scope>NUCLEOTIDE SEQUENCE [LARGE SCALE GENOMIC DNA]</scope>
    <source>
        <strain evidence="1 2">CLA-AA-H255</strain>
    </source>
</reference>
<accession>A0ABV1BVU2</accession>
<sequence length="466" mass="53165">MKNLGYIASEITKGKNLSDNLVKYGKGLSSLYNGLAYIKMSMNYYTILNMIKDNEIDDELFLEMFQGVNEIIEISSIDSAVASEDVLTDKISSLRNRLIAIMESITDYVDKFKIYEYVLNRVEYRFKDDELDEEYYNTYMTNDIMHYILSDKDNVSINGRISEMVGQLPIRMSKARFYDHIKDAFTLYHGAQKQTIDDFYYSLSTSAMLKDADKDSMFFKDMNDFYVTLKNADYKNLDSSEYTRLRGALDIATEKMNNAADIYVLLAQIINDLYTIILSDNNTIGDNTEVNVAKDIILKSKSLFEDEQELDEIAELFTAFEGKQERILETVMAADFATQYAAANLNDTLDELALSDMYSSLEAIGKLQSGSDFVDISPKEYFDEIPDDSYADMAAEKLITELDRLFTDCQQSVKRAVMAAVLSMLPVFFNNTEEIQDYINSSLIQCSDEAEKKAVVEVVRMIIAGQ</sequence>
<dbReference type="Proteomes" id="UP001442364">
    <property type="component" value="Unassembled WGS sequence"/>
</dbReference>
<proteinExistence type="predicted"/>
<dbReference type="EMBL" id="JBBMER010000001">
    <property type="protein sequence ID" value="MEQ2378531.1"/>
    <property type="molecule type" value="Genomic_DNA"/>
</dbReference>
<keyword evidence="2" id="KW-1185">Reference proteome</keyword>
<evidence type="ECO:0000313" key="1">
    <source>
        <dbReference type="EMBL" id="MEQ2378531.1"/>
    </source>
</evidence>